<dbReference type="PANTHER" id="PTHR21310">
    <property type="entry name" value="AMINOGLYCOSIDE PHOSPHOTRANSFERASE-RELATED-RELATED"/>
    <property type="match status" value="1"/>
</dbReference>
<gene>
    <name evidence="2" type="ORF">WOLCODRAFT_143577</name>
</gene>
<evidence type="ECO:0008006" key="4">
    <source>
        <dbReference type="Google" id="ProtNLM"/>
    </source>
</evidence>
<dbReference type="Proteomes" id="UP000218811">
    <property type="component" value="Unassembled WGS sequence"/>
</dbReference>
<sequence>MKSQLYRNTHHSSSDSLDRETAYEADCEDRGDSMKMTLDCGSDCDSTDYGIEYETDLPLHSGGYVSGTPRMCRVKNIIWAGEKMLKVHFDRYVFPNGPASLLVYMPSGRGKLAIEAYIGMSSIAERANIPVPVIVWSSDKYIFLEEPSGNSLNIEWPRMTIQERKAVCKKLCEHLMEMFHCRRDSICTVRAVNTNIRTEVDDQTFREDASFLLSQPFDAGPLATKTEPPPAFTSTADYLRALTQRIDDVFDDATTEIGSDDPQLCWPGRLYLTAYDVRLIRRTWMRLKWLAPHHCDDADITAVDVATEPQSCVKSISAVQSLRYALCHPDLQMSRIIVSYPDGNRHEPKLILTGWDHAYFAPLWSSARLPPWVTTSHILPRAPEPGVEHECEDDSDDDCELDCELDLQDVCQIDGQDDREDASEELVAWDPEWHHANKAGEMERLFEECAGGHWMYRDRIESCISLLKQKWGANMYPGVQDWGRLINDSEDQLQTYSDSSDV</sequence>
<dbReference type="PANTHER" id="PTHR21310:SF13">
    <property type="entry name" value="AMINOGLYCOSIDE PHOSPHOTRANSFERASE DOMAIN-CONTAINING PROTEIN"/>
    <property type="match status" value="1"/>
</dbReference>
<dbReference type="AlphaFoldDB" id="A0A2H3JNH7"/>
<dbReference type="OrthoDB" id="10003767at2759"/>
<accession>A0A2H3JNH7</accession>
<protein>
    <recommendedName>
        <fullName evidence="4">Aminoglycoside phosphotransferase domain-containing protein</fullName>
    </recommendedName>
</protein>
<feature type="region of interest" description="Disordered" evidence="1">
    <location>
        <begin position="1"/>
        <end position="23"/>
    </location>
</feature>
<feature type="compositionally biased region" description="Basic and acidic residues" evidence="1">
    <location>
        <begin position="12"/>
        <end position="23"/>
    </location>
</feature>
<evidence type="ECO:0000313" key="3">
    <source>
        <dbReference type="Proteomes" id="UP000218811"/>
    </source>
</evidence>
<evidence type="ECO:0000313" key="2">
    <source>
        <dbReference type="EMBL" id="PCH41453.1"/>
    </source>
</evidence>
<dbReference type="InterPro" id="IPR051678">
    <property type="entry name" value="AGP_Transferase"/>
</dbReference>
<name>A0A2H3JNH7_WOLCO</name>
<organism evidence="2 3">
    <name type="scientific">Wolfiporia cocos (strain MD-104)</name>
    <name type="common">Brown rot fungus</name>
    <dbReference type="NCBI Taxonomy" id="742152"/>
    <lineage>
        <taxon>Eukaryota</taxon>
        <taxon>Fungi</taxon>
        <taxon>Dikarya</taxon>
        <taxon>Basidiomycota</taxon>
        <taxon>Agaricomycotina</taxon>
        <taxon>Agaricomycetes</taxon>
        <taxon>Polyporales</taxon>
        <taxon>Phaeolaceae</taxon>
        <taxon>Wolfiporia</taxon>
    </lineage>
</organism>
<evidence type="ECO:0000256" key="1">
    <source>
        <dbReference type="SAM" id="MobiDB-lite"/>
    </source>
</evidence>
<proteinExistence type="predicted"/>
<keyword evidence="3" id="KW-1185">Reference proteome</keyword>
<reference evidence="2 3" key="1">
    <citation type="journal article" date="2012" name="Science">
        <title>The Paleozoic origin of enzymatic lignin decomposition reconstructed from 31 fungal genomes.</title>
        <authorList>
            <person name="Floudas D."/>
            <person name="Binder M."/>
            <person name="Riley R."/>
            <person name="Barry K."/>
            <person name="Blanchette R.A."/>
            <person name="Henrissat B."/>
            <person name="Martinez A.T."/>
            <person name="Otillar R."/>
            <person name="Spatafora J.W."/>
            <person name="Yadav J.S."/>
            <person name="Aerts A."/>
            <person name="Benoit I."/>
            <person name="Boyd A."/>
            <person name="Carlson A."/>
            <person name="Copeland A."/>
            <person name="Coutinho P.M."/>
            <person name="de Vries R.P."/>
            <person name="Ferreira P."/>
            <person name="Findley K."/>
            <person name="Foster B."/>
            <person name="Gaskell J."/>
            <person name="Glotzer D."/>
            <person name="Gorecki P."/>
            <person name="Heitman J."/>
            <person name="Hesse C."/>
            <person name="Hori C."/>
            <person name="Igarashi K."/>
            <person name="Jurgens J.A."/>
            <person name="Kallen N."/>
            <person name="Kersten P."/>
            <person name="Kohler A."/>
            <person name="Kuees U."/>
            <person name="Kumar T.K.A."/>
            <person name="Kuo A."/>
            <person name="LaButti K."/>
            <person name="Larrondo L.F."/>
            <person name="Lindquist E."/>
            <person name="Ling A."/>
            <person name="Lombard V."/>
            <person name="Lucas S."/>
            <person name="Lundell T."/>
            <person name="Martin R."/>
            <person name="McLaughlin D.J."/>
            <person name="Morgenstern I."/>
            <person name="Morin E."/>
            <person name="Murat C."/>
            <person name="Nagy L.G."/>
            <person name="Nolan M."/>
            <person name="Ohm R.A."/>
            <person name="Patyshakuliyeva A."/>
            <person name="Rokas A."/>
            <person name="Ruiz-Duenas F.J."/>
            <person name="Sabat G."/>
            <person name="Salamov A."/>
            <person name="Samejima M."/>
            <person name="Schmutz J."/>
            <person name="Slot J.C."/>
            <person name="St John F."/>
            <person name="Stenlid J."/>
            <person name="Sun H."/>
            <person name="Sun S."/>
            <person name="Syed K."/>
            <person name="Tsang A."/>
            <person name="Wiebenga A."/>
            <person name="Young D."/>
            <person name="Pisabarro A."/>
            <person name="Eastwood D.C."/>
            <person name="Martin F."/>
            <person name="Cullen D."/>
            <person name="Grigoriev I.V."/>
            <person name="Hibbett D.S."/>
        </authorList>
    </citation>
    <scope>NUCLEOTIDE SEQUENCE [LARGE SCALE GENOMIC DNA]</scope>
    <source>
        <strain evidence="2 3">MD-104</strain>
    </source>
</reference>
<dbReference type="EMBL" id="KB468113">
    <property type="protein sequence ID" value="PCH41453.1"/>
    <property type="molecule type" value="Genomic_DNA"/>
</dbReference>